<dbReference type="InterPro" id="IPR036388">
    <property type="entry name" value="WH-like_DNA-bd_sf"/>
</dbReference>
<sequence length="367" mass="39730">MQTYHAESARTGLQAAAAAGLGWEDFCLTAAELLERAIPNDGICLGPADPATSLLVGRVKTQMEGADEQAFLAHEYGADDINRFSDLAQRDVGVSILAEATHGRPELSPRHQLMMSEAGLEHEMRGTLRSEARMWGFYTIYRHSGRSGFSPAEAEFMHRLEPIMAAGLRRGLISSDLQTKQRSYGAAVVIVNAADQVIWATEAAEERVTDLGGEMWSRLPVAVQVVVSAARGIPGQPPQLPHVRLRTRSGQWVSVHAAPVRGPDGVTPDIAVTIENAGAAAIIPLVVAAYGLTERERSVVQQVLGGASTQEIAGRLIMSPYTVQDHLKAVFGKTGVSSRRELQSRIFFEHYTGRMENGVDVNGWLAE</sequence>
<evidence type="ECO:0000256" key="1">
    <source>
        <dbReference type="ARBA" id="ARBA00023015"/>
    </source>
</evidence>
<organism evidence="5 6">
    <name type="scientific">Kribbella antibiotica</name>
    <dbReference type="NCBI Taxonomy" id="190195"/>
    <lineage>
        <taxon>Bacteria</taxon>
        <taxon>Bacillati</taxon>
        <taxon>Actinomycetota</taxon>
        <taxon>Actinomycetes</taxon>
        <taxon>Propionibacteriales</taxon>
        <taxon>Kribbellaceae</taxon>
        <taxon>Kribbella</taxon>
    </lineage>
</organism>
<keyword evidence="3" id="KW-0804">Transcription</keyword>
<proteinExistence type="predicted"/>
<dbReference type="SMART" id="SM00421">
    <property type="entry name" value="HTH_LUXR"/>
    <property type="match status" value="1"/>
</dbReference>
<dbReference type="GO" id="GO:0006355">
    <property type="term" value="P:regulation of DNA-templated transcription"/>
    <property type="evidence" value="ECO:0007669"/>
    <property type="project" value="InterPro"/>
</dbReference>
<dbReference type="CDD" id="cd06170">
    <property type="entry name" value="LuxR_C_like"/>
    <property type="match status" value="1"/>
</dbReference>
<dbReference type="InterPro" id="IPR016032">
    <property type="entry name" value="Sig_transdc_resp-reg_C-effctor"/>
</dbReference>
<evidence type="ECO:0000259" key="4">
    <source>
        <dbReference type="PROSITE" id="PS00622"/>
    </source>
</evidence>
<dbReference type="Gene3D" id="1.10.10.10">
    <property type="entry name" value="Winged helix-like DNA-binding domain superfamily/Winged helix DNA-binding domain"/>
    <property type="match status" value="1"/>
</dbReference>
<dbReference type="PANTHER" id="PTHR44688">
    <property type="entry name" value="DNA-BINDING TRANSCRIPTIONAL ACTIVATOR DEVR_DOSR"/>
    <property type="match status" value="1"/>
</dbReference>
<evidence type="ECO:0000256" key="3">
    <source>
        <dbReference type="ARBA" id="ARBA00023163"/>
    </source>
</evidence>
<dbReference type="GO" id="GO:0003677">
    <property type="term" value="F:DNA binding"/>
    <property type="evidence" value="ECO:0007669"/>
    <property type="project" value="UniProtKB-KW"/>
</dbReference>
<dbReference type="SUPFAM" id="SSF46894">
    <property type="entry name" value="C-terminal effector domain of the bipartite response regulators"/>
    <property type="match status" value="1"/>
</dbReference>
<dbReference type="OrthoDB" id="9815744at2"/>
<gene>
    <name evidence="5" type="ORF">E1263_32280</name>
</gene>
<keyword evidence="6" id="KW-1185">Reference proteome</keyword>
<evidence type="ECO:0000313" key="5">
    <source>
        <dbReference type="EMBL" id="TDD49287.1"/>
    </source>
</evidence>
<dbReference type="Pfam" id="PF00196">
    <property type="entry name" value="GerE"/>
    <property type="match status" value="1"/>
</dbReference>
<dbReference type="PANTHER" id="PTHR44688:SF16">
    <property type="entry name" value="DNA-BINDING TRANSCRIPTIONAL ACTIVATOR DEVR_DOSR"/>
    <property type="match status" value="1"/>
</dbReference>
<feature type="domain" description="HTH luxR-type" evidence="4">
    <location>
        <begin position="306"/>
        <end position="333"/>
    </location>
</feature>
<accession>A0A4V2YM59</accession>
<dbReference type="RefSeq" id="WP_132174303.1">
    <property type="nucleotide sequence ID" value="NZ_SMKX01000132.1"/>
</dbReference>
<name>A0A4V2YM59_9ACTN</name>
<keyword evidence="1" id="KW-0805">Transcription regulation</keyword>
<protein>
    <submittedName>
        <fullName evidence="5">LuxR family transcriptional regulator</fullName>
    </submittedName>
</protein>
<dbReference type="PROSITE" id="PS00622">
    <property type="entry name" value="HTH_LUXR_1"/>
    <property type="match status" value="1"/>
</dbReference>
<dbReference type="InterPro" id="IPR000792">
    <property type="entry name" value="Tscrpt_reg_LuxR_C"/>
</dbReference>
<evidence type="ECO:0000256" key="2">
    <source>
        <dbReference type="ARBA" id="ARBA00023125"/>
    </source>
</evidence>
<dbReference type="Proteomes" id="UP000295124">
    <property type="component" value="Unassembled WGS sequence"/>
</dbReference>
<evidence type="ECO:0000313" key="6">
    <source>
        <dbReference type="Proteomes" id="UP000295124"/>
    </source>
</evidence>
<dbReference type="PRINTS" id="PR00038">
    <property type="entry name" value="HTHLUXR"/>
</dbReference>
<dbReference type="EMBL" id="SMKX01000132">
    <property type="protein sequence ID" value="TDD49287.1"/>
    <property type="molecule type" value="Genomic_DNA"/>
</dbReference>
<keyword evidence="2" id="KW-0238">DNA-binding</keyword>
<comment type="caution">
    <text evidence="5">The sequence shown here is derived from an EMBL/GenBank/DDBJ whole genome shotgun (WGS) entry which is preliminary data.</text>
</comment>
<reference evidence="5 6" key="1">
    <citation type="submission" date="2019-03" db="EMBL/GenBank/DDBJ databases">
        <title>Draft genome sequences of novel Actinobacteria.</title>
        <authorList>
            <person name="Sahin N."/>
            <person name="Ay H."/>
            <person name="Saygin H."/>
        </authorList>
    </citation>
    <scope>NUCLEOTIDE SEQUENCE [LARGE SCALE GENOMIC DNA]</scope>
    <source>
        <strain evidence="5 6">JCM 13523</strain>
    </source>
</reference>
<dbReference type="AlphaFoldDB" id="A0A4V2YM59"/>